<dbReference type="NCBIfam" id="TIGR00756">
    <property type="entry name" value="PPR"/>
    <property type="match status" value="4"/>
</dbReference>
<organism evidence="3 4">
    <name type="scientific">Colocasia esculenta</name>
    <name type="common">Wild taro</name>
    <name type="synonym">Arum esculentum</name>
    <dbReference type="NCBI Taxonomy" id="4460"/>
    <lineage>
        <taxon>Eukaryota</taxon>
        <taxon>Viridiplantae</taxon>
        <taxon>Streptophyta</taxon>
        <taxon>Embryophyta</taxon>
        <taxon>Tracheophyta</taxon>
        <taxon>Spermatophyta</taxon>
        <taxon>Magnoliopsida</taxon>
        <taxon>Liliopsida</taxon>
        <taxon>Araceae</taxon>
        <taxon>Aroideae</taxon>
        <taxon>Colocasieae</taxon>
        <taxon>Colocasia</taxon>
    </lineage>
</organism>
<keyword evidence="1" id="KW-0677">Repeat</keyword>
<dbReference type="InterPro" id="IPR046848">
    <property type="entry name" value="E_motif"/>
</dbReference>
<dbReference type="OrthoDB" id="1934563at2759"/>
<dbReference type="InterPro" id="IPR011990">
    <property type="entry name" value="TPR-like_helical_dom_sf"/>
</dbReference>
<dbReference type="Gene3D" id="1.25.40.10">
    <property type="entry name" value="Tetratricopeptide repeat domain"/>
    <property type="match status" value="4"/>
</dbReference>
<dbReference type="PANTHER" id="PTHR47926">
    <property type="entry name" value="PENTATRICOPEPTIDE REPEAT-CONTAINING PROTEIN"/>
    <property type="match status" value="1"/>
</dbReference>
<protein>
    <recommendedName>
        <fullName evidence="5">Pentatricopeptide repeat-containing protein</fullName>
    </recommendedName>
</protein>
<evidence type="ECO:0000313" key="3">
    <source>
        <dbReference type="EMBL" id="MQL91513.1"/>
    </source>
</evidence>
<proteinExistence type="predicted"/>
<dbReference type="PROSITE" id="PS51375">
    <property type="entry name" value="PPR"/>
    <property type="match status" value="3"/>
</dbReference>
<sequence>MQPVSRRVAATACGHHHPLAPSSSFGWLPSAAASTNVYYPSTKKATRTARDDPRENSNSREQALLALFSSCFTMRELRQVHAQVVQSGFDQHVFVVGRIISFCSVSEAGSMDYAAGVFERVEQPDGFLWNTMIRGFGRTGRFMEAFLYYKRMRKDGKPADNFTYSFLLKICAQMAAAELGKQVHCCAVKRDLDSHVYVRNTLIHMYAMFRDITTARVLFEEIAEPDLVAWNTLIDGHVHCGAHGTAIDLFMRMLRSGVRPDDATMVVVMSACSELGAFDFGNWVHSLIRGSKLELIVAVSNSLVDMYAKCGAIDRALDVFEAMQERNVVSWNSMILGFAMHGNTELALQLFARMQEEWDDCIEPNDITFLGVLCACSHGGLVEQGKMYFNSMIRDYHITPTIRHYGCMIDLLGRAGLVREAYELIRGMPMDCNAVVWRTLLAACRVHGDLELGECVRRHLLELESDHSSDYVLLSHMYASSGRWQQMLNVRESMRGRGVQKPQPGNSLINFQAQ</sequence>
<dbReference type="Pfam" id="PF01535">
    <property type="entry name" value="PPR"/>
    <property type="match status" value="1"/>
</dbReference>
<name>A0A843VGJ0_COLES</name>
<dbReference type="InterPro" id="IPR046960">
    <property type="entry name" value="PPR_At4g14850-like_plant"/>
</dbReference>
<evidence type="ECO:0000256" key="2">
    <source>
        <dbReference type="PROSITE-ProRule" id="PRU00708"/>
    </source>
</evidence>
<dbReference type="GO" id="GO:0003723">
    <property type="term" value="F:RNA binding"/>
    <property type="evidence" value="ECO:0007669"/>
    <property type="project" value="InterPro"/>
</dbReference>
<dbReference type="PANTHER" id="PTHR47926:SF391">
    <property type="entry name" value="TETRATRICOPEPTIDE-LIKE HELICAL DOMAIN SUPERFAMILY"/>
    <property type="match status" value="1"/>
</dbReference>
<evidence type="ECO:0000313" key="4">
    <source>
        <dbReference type="Proteomes" id="UP000652761"/>
    </source>
</evidence>
<feature type="repeat" description="PPR" evidence="2">
    <location>
        <begin position="226"/>
        <end position="260"/>
    </location>
</feature>
<evidence type="ECO:0008006" key="5">
    <source>
        <dbReference type="Google" id="ProtNLM"/>
    </source>
</evidence>
<dbReference type="FunFam" id="1.25.40.10:FF:000427">
    <property type="entry name" value="Pentatricopeptide repeat-containing protein chloroplastic"/>
    <property type="match status" value="1"/>
</dbReference>
<dbReference type="AlphaFoldDB" id="A0A843VGJ0"/>
<dbReference type="GO" id="GO:0009451">
    <property type="term" value="P:RNA modification"/>
    <property type="evidence" value="ECO:0007669"/>
    <property type="project" value="InterPro"/>
</dbReference>
<dbReference type="Pfam" id="PF20431">
    <property type="entry name" value="E_motif"/>
    <property type="match status" value="1"/>
</dbReference>
<keyword evidence="4" id="KW-1185">Reference proteome</keyword>
<dbReference type="InterPro" id="IPR002885">
    <property type="entry name" value="PPR_rpt"/>
</dbReference>
<accession>A0A843VGJ0</accession>
<dbReference type="EMBL" id="NMUH01001349">
    <property type="protein sequence ID" value="MQL91513.1"/>
    <property type="molecule type" value="Genomic_DNA"/>
</dbReference>
<dbReference type="Pfam" id="PF13041">
    <property type="entry name" value="PPR_2"/>
    <property type="match status" value="3"/>
</dbReference>
<feature type="repeat" description="PPR" evidence="2">
    <location>
        <begin position="125"/>
        <end position="159"/>
    </location>
</feature>
<comment type="caution">
    <text evidence="3">The sequence shown here is derived from an EMBL/GenBank/DDBJ whole genome shotgun (WGS) entry which is preliminary data.</text>
</comment>
<reference evidence="3" key="1">
    <citation type="submission" date="2017-07" db="EMBL/GenBank/DDBJ databases">
        <title>Taro Niue Genome Assembly and Annotation.</title>
        <authorList>
            <person name="Atibalentja N."/>
            <person name="Keating K."/>
            <person name="Fields C.J."/>
        </authorList>
    </citation>
    <scope>NUCLEOTIDE SEQUENCE</scope>
    <source>
        <strain evidence="3">Niue_2</strain>
        <tissue evidence="3">Leaf</tissue>
    </source>
</reference>
<evidence type="ECO:0000256" key="1">
    <source>
        <dbReference type="ARBA" id="ARBA00022737"/>
    </source>
</evidence>
<gene>
    <name evidence="3" type="ORF">Taro_024136</name>
</gene>
<dbReference type="FunFam" id="1.25.40.10:FF:000345">
    <property type="entry name" value="Pentatricopeptide repeat-containing protein"/>
    <property type="match status" value="1"/>
</dbReference>
<feature type="repeat" description="PPR" evidence="2">
    <location>
        <begin position="327"/>
        <end position="357"/>
    </location>
</feature>
<dbReference type="Proteomes" id="UP000652761">
    <property type="component" value="Unassembled WGS sequence"/>
</dbReference>